<feature type="domain" description="Putative zinc-ribbon" evidence="2">
    <location>
        <begin position="11"/>
        <end position="33"/>
    </location>
</feature>
<keyword evidence="1" id="KW-0812">Transmembrane</keyword>
<feature type="transmembrane region" description="Helical" evidence="1">
    <location>
        <begin position="80"/>
        <end position="108"/>
    </location>
</feature>
<evidence type="ECO:0000313" key="4">
    <source>
        <dbReference type="Proteomes" id="UP000285961"/>
    </source>
</evidence>
<dbReference type="Pfam" id="PF13248">
    <property type="entry name" value="Zn_ribbon_3"/>
    <property type="match status" value="1"/>
</dbReference>
<dbReference type="AlphaFoldDB" id="A0A419EN28"/>
<evidence type="ECO:0000259" key="2">
    <source>
        <dbReference type="Pfam" id="PF13248"/>
    </source>
</evidence>
<protein>
    <submittedName>
        <fullName evidence="3">Zinc ribbon domain-containing protein</fullName>
    </submittedName>
</protein>
<comment type="caution">
    <text evidence="3">The sequence shown here is derived from an EMBL/GenBank/DDBJ whole genome shotgun (WGS) entry which is preliminary data.</text>
</comment>
<gene>
    <name evidence="3" type="ORF">C4532_19960</name>
</gene>
<evidence type="ECO:0000256" key="1">
    <source>
        <dbReference type="SAM" id="Phobius"/>
    </source>
</evidence>
<name>A0A419EN28_9BACT</name>
<keyword evidence="1" id="KW-1133">Transmembrane helix</keyword>
<organism evidence="3 4">
    <name type="scientific">Candidatus Abyssobacteria bacterium SURF_17</name>
    <dbReference type="NCBI Taxonomy" id="2093361"/>
    <lineage>
        <taxon>Bacteria</taxon>
        <taxon>Pseudomonadati</taxon>
        <taxon>Candidatus Hydrogenedentota</taxon>
        <taxon>Candidatus Abyssobacteria</taxon>
    </lineage>
</organism>
<dbReference type="InterPro" id="IPR059113">
    <property type="entry name" value="Znf_ribbon"/>
</dbReference>
<proteinExistence type="predicted"/>
<evidence type="ECO:0000313" key="3">
    <source>
        <dbReference type="EMBL" id="RJP64098.1"/>
    </source>
</evidence>
<dbReference type="Proteomes" id="UP000285961">
    <property type="component" value="Unassembled WGS sequence"/>
</dbReference>
<reference evidence="3 4" key="1">
    <citation type="journal article" date="2017" name="ISME J.">
        <title>Energy and carbon metabolisms in a deep terrestrial subsurface fluid microbial community.</title>
        <authorList>
            <person name="Momper L."/>
            <person name="Jungbluth S.P."/>
            <person name="Lee M.D."/>
            <person name="Amend J.P."/>
        </authorList>
    </citation>
    <scope>NUCLEOTIDE SEQUENCE [LARGE SCALE GENOMIC DNA]</scope>
    <source>
        <strain evidence="3">SURF_17</strain>
    </source>
</reference>
<accession>A0A419EN28</accession>
<sequence>MGWFWRTCPMQCPKCKHKLVSEARFCHHCGLELPPDTAVRTSEWYYEPVFVLLTIFLVLAIFGLPLLWKSPRFSPTQKVLVSLATVIYTGIIIWLIYYLVAVIFLPYYNQMKNLL</sequence>
<dbReference type="EMBL" id="QZKI01000143">
    <property type="protein sequence ID" value="RJP64098.1"/>
    <property type="molecule type" value="Genomic_DNA"/>
</dbReference>
<keyword evidence="1" id="KW-0472">Membrane</keyword>
<feature type="transmembrane region" description="Helical" evidence="1">
    <location>
        <begin position="49"/>
        <end position="68"/>
    </location>
</feature>